<feature type="non-terminal residue" evidence="2">
    <location>
        <position position="98"/>
    </location>
</feature>
<keyword evidence="3" id="KW-1185">Reference proteome</keyword>
<feature type="signal peptide" evidence="1">
    <location>
        <begin position="1"/>
        <end position="29"/>
    </location>
</feature>
<gene>
    <name evidence="2" type="ORF">DXG03_005481</name>
</gene>
<proteinExistence type="predicted"/>
<keyword evidence="1" id="KW-0732">Signal</keyword>
<reference evidence="2" key="1">
    <citation type="submission" date="2020-07" db="EMBL/GenBank/DDBJ databases">
        <authorList>
            <person name="Nieuwenhuis M."/>
            <person name="Van De Peppel L.J.J."/>
        </authorList>
    </citation>
    <scope>NUCLEOTIDE SEQUENCE</scope>
    <source>
        <strain evidence="2">AP01</strain>
        <tissue evidence="2">Mycelium</tissue>
    </source>
</reference>
<evidence type="ECO:0000256" key="1">
    <source>
        <dbReference type="SAM" id="SignalP"/>
    </source>
</evidence>
<evidence type="ECO:0000313" key="2">
    <source>
        <dbReference type="EMBL" id="KAG5641324.1"/>
    </source>
</evidence>
<dbReference type="EMBL" id="JABCKV010000336">
    <property type="protein sequence ID" value="KAG5641324.1"/>
    <property type="molecule type" value="Genomic_DNA"/>
</dbReference>
<accession>A0A9P7K9P6</accession>
<sequence>MKAAGKSRIRPLSLLLPFVVAASIQIAWLSQPEVNHSAIINSPNFVPFLCAWGLQFAHQVGRMILAHVTSTPFPTWDWVWIWSIIGAVDANLPHILDR</sequence>
<dbReference type="AlphaFoldDB" id="A0A9P7K9P6"/>
<comment type="caution">
    <text evidence="2">The sequence shown here is derived from an EMBL/GenBank/DDBJ whole genome shotgun (WGS) entry which is preliminary data.</text>
</comment>
<organism evidence="2 3">
    <name type="scientific">Asterophora parasitica</name>
    <dbReference type="NCBI Taxonomy" id="117018"/>
    <lineage>
        <taxon>Eukaryota</taxon>
        <taxon>Fungi</taxon>
        <taxon>Dikarya</taxon>
        <taxon>Basidiomycota</taxon>
        <taxon>Agaricomycotina</taxon>
        <taxon>Agaricomycetes</taxon>
        <taxon>Agaricomycetidae</taxon>
        <taxon>Agaricales</taxon>
        <taxon>Tricholomatineae</taxon>
        <taxon>Lyophyllaceae</taxon>
        <taxon>Asterophora</taxon>
    </lineage>
</organism>
<feature type="chain" id="PRO_5040286312" evidence="1">
    <location>
        <begin position="30"/>
        <end position="98"/>
    </location>
</feature>
<dbReference type="OrthoDB" id="196717at2759"/>
<name>A0A9P7K9P6_9AGAR</name>
<protein>
    <submittedName>
        <fullName evidence="2">Uncharacterized protein</fullName>
    </submittedName>
</protein>
<dbReference type="Proteomes" id="UP000775547">
    <property type="component" value="Unassembled WGS sequence"/>
</dbReference>
<evidence type="ECO:0000313" key="3">
    <source>
        <dbReference type="Proteomes" id="UP000775547"/>
    </source>
</evidence>
<reference evidence="2" key="2">
    <citation type="submission" date="2021-10" db="EMBL/GenBank/DDBJ databases">
        <title>Phylogenomics reveals ancestral predisposition of the termite-cultivated fungus Termitomyces towards a domesticated lifestyle.</title>
        <authorList>
            <person name="Auxier B."/>
            <person name="Grum-Grzhimaylo A."/>
            <person name="Cardenas M.E."/>
            <person name="Lodge J.D."/>
            <person name="Laessoe T."/>
            <person name="Pedersen O."/>
            <person name="Smith M.E."/>
            <person name="Kuyper T.W."/>
            <person name="Franco-Molano E.A."/>
            <person name="Baroni T.J."/>
            <person name="Aanen D.K."/>
        </authorList>
    </citation>
    <scope>NUCLEOTIDE SEQUENCE</scope>
    <source>
        <strain evidence="2">AP01</strain>
        <tissue evidence="2">Mycelium</tissue>
    </source>
</reference>